<dbReference type="EMBL" id="QRZF01000006">
    <property type="protein sequence ID" value="RGV54019.1"/>
    <property type="molecule type" value="Genomic_DNA"/>
</dbReference>
<dbReference type="Proteomes" id="UP000283850">
    <property type="component" value="Unassembled WGS sequence"/>
</dbReference>
<comment type="caution">
    <text evidence="1">The sequence shown here is derived from an EMBL/GenBank/DDBJ whole genome shotgun (WGS) entry which is preliminary data.</text>
</comment>
<dbReference type="AlphaFoldDB" id="A0A412Y9B5"/>
<dbReference type="RefSeq" id="WP_022392605.1">
    <property type="nucleotide sequence ID" value="NZ_QRZF01000006.1"/>
</dbReference>
<name>A0A412Y9B5_9BACE</name>
<evidence type="ECO:0008006" key="3">
    <source>
        <dbReference type="Google" id="ProtNLM"/>
    </source>
</evidence>
<protein>
    <recommendedName>
        <fullName evidence="3">NVEALA protein</fullName>
    </recommendedName>
</protein>
<organism evidence="1 2">
    <name type="scientific">Bacteroides intestinalis</name>
    <dbReference type="NCBI Taxonomy" id="329854"/>
    <lineage>
        <taxon>Bacteria</taxon>
        <taxon>Pseudomonadati</taxon>
        <taxon>Bacteroidota</taxon>
        <taxon>Bacteroidia</taxon>
        <taxon>Bacteroidales</taxon>
        <taxon>Bacteroidaceae</taxon>
        <taxon>Bacteroides</taxon>
    </lineage>
</organism>
<accession>A0A412Y9B5</accession>
<proteinExistence type="predicted"/>
<evidence type="ECO:0000313" key="2">
    <source>
        <dbReference type="Proteomes" id="UP000283850"/>
    </source>
</evidence>
<sequence length="79" mass="8789">MKNKINKILVIVVVIATITGGYIQKKQSSSKVSSLFLENVEALAYEESGGRYCFGIGTVDCPFNHTKVDTYYAPYSLLY</sequence>
<gene>
    <name evidence="1" type="ORF">DWW10_10915</name>
</gene>
<dbReference type="InterPro" id="IPR025905">
    <property type="entry name" value="NVEALA"/>
</dbReference>
<dbReference type="Pfam" id="PF14055">
    <property type="entry name" value="NVEALA"/>
    <property type="match status" value="1"/>
</dbReference>
<evidence type="ECO:0000313" key="1">
    <source>
        <dbReference type="EMBL" id="RGV54019.1"/>
    </source>
</evidence>
<reference evidence="1 2" key="1">
    <citation type="submission" date="2018-08" db="EMBL/GenBank/DDBJ databases">
        <title>A genome reference for cultivated species of the human gut microbiota.</title>
        <authorList>
            <person name="Zou Y."/>
            <person name="Xue W."/>
            <person name="Luo G."/>
        </authorList>
    </citation>
    <scope>NUCLEOTIDE SEQUENCE [LARGE SCALE GENOMIC DNA]</scope>
    <source>
        <strain evidence="1 2">AF14-32</strain>
    </source>
</reference>